<comment type="caution">
    <text evidence="2">The sequence shown here is derived from an EMBL/GenBank/DDBJ whole genome shotgun (WGS) entry which is preliminary data.</text>
</comment>
<dbReference type="Gene3D" id="1.10.10.60">
    <property type="entry name" value="Homeodomain-like"/>
    <property type="match status" value="1"/>
</dbReference>
<proteinExistence type="predicted"/>
<name>A0A8K0DE10_IGNLU</name>
<keyword evidence="3" id="KW-1185">Reference proteome</keyword>
<evidence type="ECO:0000313" key="2">
    <source>
        <dbReference type="EMBL" id="KAF2901596.1"/>
    </source>
</evidence>
<gene>
    <name evidence="2" type="ORF">ILUMI_04593</name>
</gene>
<accession>A0A8K0DE10</accession>
<comment type="subcellular location">
    <subcellularLocation>
        <location evidence="1">Nucleus</location>
    </subcellularLocation>
</comment>
<dbReference type="EMBL" id="VTPC01001542">
    <property type="protein sequence ID" value="KAF2901596.1"/>
    <property type="molecule type" value="Genomic_DNA"/>
</dbReference>
<organism evidence="2 3">
    <name type="scientific">Ignelater luminosus</name>
    <name type="common">Cucubano</name>
    <name type="synonym">Pyrophorus luminosus</name>
    <dbReference type="NCBI Taxonomy" id="2038154"/>
    <lineage>
        <taxon>Eukaryota</taxon>
        <taxon>Metazoa</taxon>
        <taxon>Ecdysozoa</taxon>
        <taxon>Arthropoda</taxon>
        <taxon>Hexapoda</taxon>
        <taxon>Insecta</taxon>
        <taxon>Pterygota</taxon>
        <taxon>Neoptera</taxon>
        <taxon>Endopterygota</taxon>
        <taxon>Coleoptera</taxon>
        <taxon>Polyphaga</taxon>
        <taxon>Elateriformia</taxon>
        <taxon>Elateroidea</taxon>
        <taxon>Elateridae</taxon>
        <taxon>Agrypninae</taxon>
        <taxon>Pyrophorini</taxon>
        <taxon>Ignelater</taxon>
    </lineage>
</organism>
<dbReference type="AlphaFoldDB" id="A0A8K0DE10"/>
<dbReference type="InterPro" id="IPR009057">
    <property type="entry name" value="Homeodomain-like_sf"/>
</dbReference>
<dbReference type="SUPFAM" id="SSF46689">
    <property type="entry name" value="Homeodomain-like"/>
    <property type="match status" value="1"/>
</dbReference>
<evidence type="ECO:0000313" key="3">
    <source>
        <dbReference type="Proteomes" id="UP000801492"/>
    </source>
</evidence>
<dbReference type="Proteomes" id="UP000801492">
    <property type="component" value="Unassembled WGS sequence"/>
</dbReference>
<reference evidence="2" key="1">
    <citation type="submission" date="2019-08" db="EMBL/GenBank/DDBJ databases">
        <title>The genome of the North American firefly Photinus pyralis.</title>
        <authorList>
            <consortium name="Photinus pyralis genome working group"/>
            <person name="Fallon T.R."/>
            <person name="Sander Lower S.E."/>
            <person name="Weng J.-K."/>
        </authorList>
    </citation>
    <scope>NUCLEOTIDE SEQUENCE</scope>
    <source>
        <strain evidence="2">TRF0915ILg1</strain>
        <tissue evidence="2">Whole body</tissue>
    </source>
</reference>
<evidence type="ECO:0000256" key="1">
    <source>
        <dbReference type="ARBA" id="ARBA00004123"/>
    </source>
</evidence>
<sequence>MPRRYQRKRNTSNRAAWTEQQLQEAINKVKSGEISKREAHRRYLVPPRTLEEWEEEMAGFAYTATSGFEVTGLYDPDWTAIPDHVYSVLNSANTAGPSFSSTNLPRFVTPETNAVSAPSSSTFGNPSAIVEPIESTSTSKGPPKVVSKLTPTKYLHDVSPNTKAKKAYDNKDCCVECFETYEKNTKKVDWLQCLKCLKWLHETCTMYGKVCNICSREEVRNNNTNTA</sequence>
<protein>
    <submittedName>
        <fullName evidence="2">Uncharacterized protein</fullName>
    </submittedName>
</protein>
<dbReference type="OrthoDB" id="6776709at2759"/>
<dbReference type="GO" id="GO:0005634">
    <property type="term" value="C:nucleus"/>
    <property type="evidence" value="ECO:0007669"/>
    <property type="project" value="UniProtKB-SubCell"/>
</dbReference>